<dbReference type="GeneTree" id="ENSGT00390000004660"/>
<protein>
    <recommendedName>
        <fullName evidence="6">Cell cycle control protein</fullName>
    </recommendedName>
</protein>
<sequence length="372" mass="41112">MKKEELSAMASGSYNLSGRGGIAVPESDPAQNRPDNTAFTQQRLPAWQPLLSAGTVLPLFLVLGTAFLAIGLGLHFSSENIQELELDYTGAPGSEGISNCSRCANLSAHPAHSPCVCGIRFVLPVDFPAPVCLYYQLSNYYQNNRRYSVSRDNEQLNGDAWALRNPITECEPYQKNGSGTPIAPCGSIANSLFNDTFVLYRSLSDGTLDPIDMDKRGISWWTDTNVMFRNPEPVNKSLALAFKGTAKPPSWPYPAYKLGNVNTSGVGFVNEHFVVWMRTAALPTFRKLYSRIRRGNFSTVLPRGTYYLNITYNYPVLSFNGSKKVILSTLSWMGGKNSFLGITYLVCGALCIITGVVMLVVHFKFRHLNEED</sequence>
<evidence type="ECO:0000313" key="8">
    <source>
        <dbReference type="Ensembl" id="ENSACAP00000010258.3"/>
    </source>
</evidence>
<evidence type="ECO:0000256" key="5">
    <source>
        <dbReference type="ARBA" id="ARBA00023136"/>
    </source>
</evidence>
<name>H9GGF4_ANOCA</name>
<evidence type="ECO:0000256" key="3">
    <source>
        <dbReference type="ARBA" id="ARBA00022692"/>
    </source>
</evidence>
<dbReference type="GO" id="GO:0015247">
    <property type="term" value="F:aminophospholipid flippase activity"/>
    <property type="evidence" value="ECO:0000318"/>
    <property type="project" value="GO_Central"/>
</dbReference>
<reference evidence="8" key="1">
    <citation type="submission" date="2009-12" db="EMBL/GenBank/DDBJ databases">
        <title>The Genome Sequence of Anolis carolinensis (Green Anole Lizard).</title>
        <authorList>
            <consortium name="The Genome Sequencing Platform"/>
            <person name="Di Palma F."/>
            <person name="Alfoldi J."/>
            <person name="Heiman D."/>
            <person name="Young S."/>
            <person name="Grabherr M."/>
            <person name="Johnson J."/>
            <person name="Lander E.S."/>
            <person name="Lindblad-Toh K."/>
        </authorList>
    </citation>
    <scope>NUCLEOTIDE SEQUENCE [LARGE SCALE GENOMIC DNA]</scope>
    <source>
        <strain evidence="8">JBL SC #1</strain>
    </source>
</reference>
<feature type="transmembrane region" description="Helical" evidence="7">
    <location>
        <begin position="50"/>
        <end position="74"/>
    </location>
</feature>
<keyword evidence="3 7" id="KW-0812">Transmembrane</keyword>
<evidence type="ECO:0000256" key="4">
    <source>
        <dbReference type="ARBA" id="ARBA00022989"/>
    </source>
</evidence>
<evidence type="ECO:0000313" key="9">
    <source>
        <dbReference type="Proteomes" id="UP000001646"/>
    </source>
</evidence>
<dbReference type="GO" id="GO:0005886">
    <property type="term" value="C:plasma membrane"/>
    <property type="evidence" value="ECO:0000318"/>
    <property type="project" value="GO_Central"/>
</dbReference>
<dbReference type="PIRSF" id="PIRSF015840">
    <property type="entry name" value="DUF284_TM_euk"/>
    <property type="match status" value="1"/>
</dbReference>
<evidence type="ECO:0000256" key="7">
    <source>
        <dbReference type="SAM" id="Phobius"/>
    </source>
</evidence>
<accession>H9GGF4</accession>
<comment type="subcellular location">
    <subcellularLocation>
        <location evidence="1">Membrane</location>
    </subcellularLocation>
</comment>
<feature type="transmembrane region" description="Helical" evidence="7">
    <location>
        <begin position="339"/>
        <end position="363"/>
    </location>
</feature>
<dbReference type="PANTHER" id="PTHR10926:SF19">
    <property type="entry name" value="CELL CYCLE CONTROL PROTEIN 50B"/>
    <property type="match status" value="1"/>
</dbReference>
<reference evidence="8" key="3">
    <citation type="submission" date="2025-09" db="UniProtKB">
        <authorList>
            <consortium name="Ensembl"/>
        </authorList>
    </citation>
    <scope>IDENTIFICATION</scope>
</reference>
<dbReference type="GO" id="GO:0005783">
    <property type="term" value="C:endoplasmic reticulum"/>
    <property type="evidence" value="ECO:0000318"/>
    <property type="project" value="GO_Central"/>
</dbReference>
<keyword evidence="9" id="KW-1185">Reference proteome</keyword>
<keyword evidence="4 7" id="KW-1133">Transmembrane helix</keyword>
<dbReference type="AlphaFoldDB" id="H9GGF4"/>
<organism evidence="8 9">
    <name type="scientific">Anolis carolinensis</name>
    <name type="common">Green anole</name>
    <name type="synonym">American chameleon</name>
    <dbReference type="NCBI Taxonomy" id="28377"/>
    <lineage>
        <taxon>Eukaryota</taxon>
        <taxon>Metazoa</taxon>
        <taxon>Chordata</taxon>
        <taxon>Craniata</taxon>
        <taxon>Vertebrata</taxon>
        <taxon>Euteleostomi</taxon>
        <taxon>Lepidosauria</taxon>
        <taxon>Squamata</taxon>
        <taxon>Bifurcata</taxon>
        <taxon>Unidentata</taxon>
        <taxon>Episquamata</taxon>
        <taxon>Toxicofera</taxon>
        <taxon>Iguania</taxon>
        <taxon>Dactyloidae</taxon>
        <taxon>Anolis</taxon>
    </lineage>
</organism>
<dbReference type="InParanoid" id="H9GGF4"/>
<dbReference type="GO" id="GO:0005794">
    <property type="term" value="C:Golgi apparatus"/>
    <property type="evidence" value="ECO:0000318"/>
    <property type="project" value="GO_Central"/>
</dbReference>
<keyword evidence="5 6" id="KW-0472">Membrane</keyword>
<dbReference type="Bgee" id="ENSACAG00000010464">
    <property type="expression patterns" value="Expressed in kidney and 5 other cell types or tissues"/>
</dbReference>
<dbReference type="Ensembl" id="ENSACAT00000010470.3">
    <property type="protein sequence ID" value="ENSACAP00000010258.3"/>
    <property type="gene ID" value="ENSACAG00000010464.3"/>
</dbReference>
<comment type="similarity">
    <text evidence="2 6">Belongs to the CDC50/LEM3 family.</text>
</comment>
<dbReference type="Proteomes" id="UP000001646">
    <property type="component" value="Unplaced"/>
</dbReference>
<evidence type="ECO:0000256" key="2">
    <source>
        <dbReference type="ARBA" id="ARBA00009457"/>
    </source>
</evidence>
<dbReference type="Pfam" id="PF03381">
    <property type="entry name" value="CDC50"/>
    <property type="match status" value="1"/>
</dbReference>
<evidence type="ECO:0000256" key="1">
    <source>
        <dbReference type="ARBA" id="ARBA00004370"/>
    </source>
</evidence>
<dbReference type="InterPro" id="IPR005045">
    <property type="entry name" value="CDC50/LEM3_fam"/>
</dbReference>
<dbReference type="HOGENOM" id="CLU_025025_1_0_1"/>
<proteinExistence type="inferred from homology"/>
<evidence type="ECO:0000256" key="6">
    <source>
        <dbReference type="PIRNR" id="PIRNR015840"/>
    </source>
</evidence>
<dbReference type="STRING" id="28377.ENSACAP00000010258"/>
<reference evidence="8" key="2">
    <citation type="submission" date="2025-08" db="UniProtKB">
        <authorList>
            <consortium name="Ensembl"/>
        </authorList>
    </citation>
    <scope>IDENTIFICATION</scope>
</reference>
<dbReference type="PANTHER" id="PTHR10926">
    <property type="entry name" value="CELL CYCLE CONTROL PROTEIN 50"/>
    <property type="match status" value="1"/>
</dbReference>
<dbReference type="GO" id="GO:0045332">
    <property type="term" value="P:phospholipid translocation"/>
    <property type="evidence" value="ECO:0000318"/>
    <property type="project" value="GO_Central"/>
</dbReference>
<dbReference type="eggNOG" id="KOG2952">
    <property type="taxonomic scope" value="Eukaryota"/>
</dbReference>